<dbReference type="Pfam" id="PF13242">
    <property type="entry name" value="Hydrolase_like"/>
    <property type="match status" value="1"/>
</dbReference>
<reference evidence="1" key="1">
    <citation type="submission" date="2018-05" db="EMBL/GenBank/DDBJ databases">
        <authorList>
            <person name="Lanie J.A."/>
            <person name="Ng W.-L."/>
            <person name="Kazmierczak K.M."/>
            <person name="Andrzejewski T.M."/>
            <person name="Davidsen T.M."/>
            <person name="Wayne K.J."/>
            <person name="Tettelin H."/>
            <person name="Glass J.I."/>
            <person name="Rusch D."/>
            <person name="Podicherti R."/>
            <person name="Tsui H.-C.T."/>
            <person name="Winkler M.E."/>
        </authorList>
    </citation>
    <scope>NUCLEOTIDE SEQUENCE</scope>
</reference>
<dbReference type="NCBIfam" id="TIGR01662">
    <property type="entry name" value="HAD-SF-IIIA"/>
    <property type="match status" value="1"/>
</dbReference>
<dbReference type="InterPro" id="IPR004446">
    <property type="entry name" value="Heptose_bisP_phosphatase"/>
</dbReference>
<dbReference type="SUPFAM" id="SSF56784">
    <property type="entry name" value="HAD-like"/>
    <property type="match status" value="1"/>
</dbReference>
<name>A0A382KUH0_9ZZZZ</name>
<gene>
    <name evidence="1" type="ORF">METZ01_LOCUS280793</name>
</gene>
<sequence length="90" mass="10301">MLKEIVKNGGKIEKIYYCPHLVEQQCTCRKPKTGMLKNVINDYPDIVIENSYLVGDSDTDIIAGNSFGLKTVKVDNKYTLLKWCEQVFLK</sequence>
<dbReference type="GO" id="GO:0016791">
    <property type="term" value="F:phosphatase activity"/>
    <property type="evidence" value="ECO:0007669"/>
    <property type="project" value="InterPro"/>
</dbReference>
<evidence type="ECO:0008006" key="2">
    <source>
        <dbReference type="Google" id="ProtNLM"/>
    </source>
</evidence>
<dbReference type="InterPro" id="IPR006549">
    <property type="entry name" value="HAD-SF_hydro_IIIA"/>
</dbReference>
<dbReference type="AlphaFoldDB" id="A0A382KUH0"/>
<dbReference type="EMBL" id="UINC01082822">
    <property type="protein sequence ID" value="SVC27939.1"/>
    <property type="molecule type" value="Genomic_DNA"/>
</dbReference>
<dbReference type="GO" id="GO:0005975">
    <property type="term" value="P:carbohydrate metabolic process"/>
    <property type="evidence" value="ECO:0007669"/>
    <property type="project" value="InterPro"/>
</dbReference>
<accession>A0A382KUH0</accession>
<evidence type="ECO:0000313" key="1">
    <source>
        <dbReference type="EMBL" id="SVC27939.1"/>
    </source>
</evidence>
<protein>
    <recommendedName>
        <fullName evidence="2">D,D-heptose 1,7-bisphosphate phosphatase</fullName>
    </recommendedName>
</protein>
<dbReference type="PANTHER" id="PTHR42891">
    <property type="entry name" value="D-GLYCERO-BETA-D-MANNO-HEPTOSE-1,7-BISPHOSPHATE 7-PHOSPHATASE"/>
    <property type="match status" value="1"/>
</dbReference>
<dbReference type="InterPro" id="IPR036412">
    <property type="entry name" value="HAD-like_sf"/>
</dbReference>
<proteinExistence type="predicted"/>
<dbReference type="PANTHER" id="PTHR42891:SF1">
    <property type="entry name" value="D-GLYCERO-BETA-D-MANNO-HEPTOSE-1,7-BISPHOSPHATE 7-PHOSPHATASE"/>
    <property type="match status" value="1"/>
</dbReference>
<dbReference type="InterPro" id="IPR023214">
    <property type="entry name" value="HAD_sf"/>
</dbReference>
<organism evidence="1">
    <name type="scientific">marine metagenome</name>
    <dbReference type="NCBI Taxonomy" id="408172"/>
    <lineage>
        <taxon>unclassified sequences</taxon>
        <taxon>metagenomes</taxon>
        <taxon>ecological metagenomes</taxon>
    </lineage>
</organism>
<dbReference type="Gene3D" id="3.40.50.1000">
    <property type="entry name" value="HAD superfamily/HAD-like"/>
    <property type="match status" value="1"/>
</dbReference>